<dbReference type="EMBL" id="JANBPW010000023">
    <property type="protein sequence ID" value="KAJ1951360.1"/>
    <property type="molecule type" value="Genomic_DNA"/>
</dbReference>
<evidence type="ECO:0000313" key="2">
    <source>
        <dbReference type="Proteomes" id="UP001150603"/>
    </source>
</evidence>
<gene>
    <name evidence="1" type="ORF">FBU59_000209</name>
</gene>
<evidence type="ECO:0000313" key="1">
    <source>
        <dbReference type="EMBL" id="KAJ1951360.1"/>
    </source>
</evidence>
<name>A0ACC1JH94_9FUNG</name>
<reference evidence="1" key="1">
    <citation type="submission" date="2022-07" db="EMBL/GenBank/DDBJ databases">
        <title>Phylogenomic reconstructions and comparative analyses of Kickxellomycotina fungi.</title>
        <authorList>
            <person name="Reynolds N.K."/>
            <person name="Stajich J.E."/>
            <person name="Barry K."/>
            <person name="Grigoriev I.V."/>
            <person name="Crous P."/>
            <person name="Smith M.E."/>
        </authorList>
    </citation>
    <scope>NUCLEOTIDE SEQUENCE</scope>
    <source>
        <strain evidence="1">NRRL 5244</strain>
    </source>
</reference>
<proteinExistence type="predicted"/>
<dbReference type="Proteomes" id="UP001150603">
    <property type="component" value="Unassembled WGS sequence"/>
</dbReference>
<organism evidence="1 2">
    <name type="scientific">Linderina macrospora</name>
    <dbReference type="NCBI Taxonomy" id="4868"/>
    <lineage>
        <taxon>Eukaryota</taxon>
        <taxon>Fungi</taxon>
        <taxon>Fungi incertae sedis</taxon>
        <taxon>Zoopagomycota</taxon>
        <taxon>Kickxellomycotina</taxon>
        <taxon>Kickxellomycetes</taxon>
        <taxon>Kickxellales</taxon>
        <taxon>Kickxellaceae</taxon>
        <taxon>Linderina</taxon>
    </lineage>
</organism>
<comment type="caution">
    <text evidence="1">The sequence shown here is derived from an EMBL/GenBank/DDBJ whole genome shotgun (WGS) entry which is preliminary data.</text>
</comment>
<accession>A0ACC1JH94</accession>
<keyword evidence="2" id="KW-1185">Reference proteome</keyword>
<sequence length="82" mass="8621">MSFKTTITKLFSTKSDAKSVTSVETVSLKTTASTISDTNHNDLHNTAPLSASKGGRPEDALGYLMSGRTQMVSAVTPNPASM</sequence>
<protein>
    <submittedName>
        <fullName evidence="1">Uncharacterized protein</fullName>
    </submittedName>
</protein>